<dbReference type="RefSeq" id="WP_154308061.1">
    <property type="nucleotide sequence ID" value="NZ_WKKI01000023.1"/>
</dbReference>
<dbReference type="AlphaFoldDB" id="A0A7X2IZY3"/>
<proteinExistence type="predicted"/>
<organism evidence="1 2">
    <name type="scientific">Metabacillus lacus</name>
    <dbReference type="NCBI Taxonomy" id="1983721"/>
    <lineage>
        <taxon>Bacteria</taxon>
        <taxon>Bacillati</taxon>
        <taxon>Bacillota</taxon>
        <taxon>Bacilli</taxon>
        <taxon>Bacillales</taxon>
        <taxon>Bacillaceae</taxon>
        <taxon>Metabacillus</taxon>
    </lineage>
</organism>
<protein>
    <submittedName>
        <fullName evidence="1">Uncharacterized protein</fullName>
    </submittedName>
</protein>
<gene>
    <name evidence="1" type="ORF">GJU40_12200</name>
</gene>
<name>A0A7X2IZY3_9BACI</name>
<keyword evidence="2" id="KW-1185">Reference proteome</keyword>
<dbReference type="Proteomes" id="UP000448867">
    <property type="component" value="Unassembled WGS sequence"/>
</dbReference>
<dbReference type="EMBL" id="WKKI01000023">
    <property type="protein sequence ID" value="MRX72902.1"/>
    <property type="molecule type" value="Genomic_DNA"/>
</dbReference>
<accession>A0A7X2IZY3</accession>
<evidence type="ECO:0000313" key="2">
    <source>
        <dbReference type="Proteomes" id="UP000448867"/>
    </source>
</evidence>
<evidence type="ECO:0000313" key="1">
    <source>
        <dbReference type="EMBL" id="MRX72902.1"/>
    </source>
</evidence>
<reference evidence="1 2" key="1">
    <citation type="submission" date="2019-11" db="EMBL/GenBank/DDBJ databases">
        <title>Bacillus lacus genome.</title>
        <authorList>
            <person name="Allen C.J."/>
            <person name="Newman J.D."/>
        </authorList>
    </citation>
    <scope>NUCLEOTIDE SEQUENCE [LARGE SCALE GENOMIC DNA]</scope>
    <source>
        <strain evidence="1 2">KCTC 33946</strain>
    </source>
</reference>
<dbReference type="OrthoDB" id="2876446at2"/>
<comment type="caution">
    <text evidence="1">The sequence shown here is derived from an EMBL/GenBank/DDBJ whole genome shotgun (WGS) entry which is preliminary data.</text>
</comment>
<sequence>MKLNEYMTQSTYDCIQFAYELLRETESQILANKLYYRNQVKKYLSVRIDQYLGPLKVKCSLKAVMKAEIQLLIERKVNTLMDEHSFLNCL</sequence>